<evidence type="ECO:0000313" key="5">
    <source>
        <dbReference type="EMBL" id="KAG5642721.1"/>
    </source>
</evidence>
<feature type="domain" description="YDG" evidence="4">
    <location>
        <begin position="26"/>
        <end position="108"/>
    </location>
</feature>
<dbReference type="GO" id="GO:0061630">
    <property type="term" value="F:ubiquitin protein ligase activity"/>
    <property type="evidence" value="ECO:0007669"/>
    <property type="project" value="TreeGrafter"/>
</dbReference>
<dbReference type="GO" id="GO:0016567">
    <property type="term" value="P:protein ubiquitination"/>
    <property type="evidence" value="ECO:0007669"/>
    <property type="project" value="TreeGrafter"/>
</dbReference>
<comment type="caution">
    <text evidence="5">The sequence shown here is derived from an EMBL/GenBank/DDBJ whole genome shotgun (WGS) entry which is preliminary data.</text>
</comment>
<gene>
    <name evidence="5" type="ORF">DXG03_002297</name>
</gene>
<reference evidence="5" key="1">
    <citation type="submission" date="2020-07" db="EMBL/GenBank/DDBJ databases">
        <authorList>
            <person name="Nieuwenhuis M."/>
            <person name="Van De Peppel L.J.J."/>
        </authorList>
    </citation>
    <scope>NUCLEOTIDE SEQUENCE</scope>
    <source>
        <strain evidence="5">AP01</strain>
        <tissue evidence="5">Mycelium</tissue>
    </source>
</reference>
<dbReference type="PROSITE" id="PS51015">
    <property type="entry name" value="YDG"/>
    <property type="match status" value="1"/>
</dbReference>
<evidence type="ECO:0000256" key="3">
    <source>
        <dbReference type="SAM" id="MobiDB-lite"/>
    </source>
</evidence>
<dbReference type="GO" id="GO:0005634">
    <property type="term" value="C:nucleus"/>
    <property type="evidence" value="ECO:0007669"/>
    <property type="project" value="UniProtKB-SubCell"/>
</dbReference>
<dbReference type="SMART" id="SM00466">
    <property type="entry name" value="SRA"/>
    <property type="match status" value="1"/>
</dbReference>
<dbReference type="InterPro" id="IPR045134">
    <property type="entry name" value="UHRF1/2-like"/>
</dbReference>
<sequence length="108" mass="11819">MSQPSNWLKGSNPSETPGRHNPKIHGEIPNNPVGTTYKNREELCAAGVHAPLRAGIHGTHEDGAYSVVMSYGYEDDEDNGDTFIYTGHGGREVKLSPMKKLQGKEVRT</sequence>
<comment type="subcellular location">
    <subcellularLocation>
        <location evidence="2">Nucleus</location>
    </subcellularLocation>
</comment>
<dbReference type="InterPro" id="IPR015947">
    <property type="entry name" value="PUA-like_sf"/>
</dbReference>
<keyword evidence="6" id="KW-1185">Reference proteome</keyword>
<dbReference type="Pfam" id="PF02182">
    <property type="entry name" value="SAD_SRA"/>
    <property type="match status" value="1"/>
</dbReference>
<accession>A0A9P7KCC0</accession>
<evidence type="ECO:0000256" key="2">
    <source>
        <dbReference type="PROSITE-ProRule" id="PRU00358"/>
    </source>
</evidence>
<feature type="region of interest" description="Disordered" evidence="3">
    <location>
        <begin position="1"/>
        <end position="34"/>
    </location>
</feature>
<proteinExistence type="predicted"/>
<dbReference type="InterPro" id="IPR003105">
    <property type="entry name" value="SRA_YDG"/>
</dbReference>
<dbReference type="EMBL" id="JABCKV010000163">
    <property type="protein sequence ID" value="KAG5642721.1"/>
    <property type="molecule type" value="Genomic_DNA"/>
</dbReference>
<dbReference type="OrthoDB" id="2270193at2759"/>
<protein>
    <recommendedName>
        <fullName evidence="4">YDG domain-containing protein</fullName>
    </recommendedName>
</protein>
<keyword evidence="1 2" id="KW-0539">Nucleus</keyword>
<dbReference type="PANTHER" id="PTHR14140">
    <property type="entry name" value="E3 UBIQUITIN-PROTEIN LIGASE UHRF-RELATED"/>
    <property type="match status" value="1"/>
</dbReference>
<dbReference type="AlphaFoldDB" id="A0A9P7KCC0"/>
<dbReference type="PANTHER" id="PTHR14140:SF27">
    <property type="entry name" value="OS04G0289800 PROTEIN"/>
    <property type="match status" value="1"/>
</dbReference>
<dbReference type="Gene3D" id="2.30.280.10">
    <property type="entry name" value="SRA-YDG"/>
    <property type="match status" value="1"/>
</dbReference>
<dbReference type="InterPro" id="IPR036987">
    <property type="entry name" value="SRA-YDG_sf"/>
</dbReference>
<feature type="compositionally biased region" description="Polar residues" evidence="3">
    <location>
        <begin position="1"/>
        <end position="15"/>
    </location>
</feature>
<organism evidence="5 6">
    <name type="scientific">Asterophora parasitica</name>
    <dbReference type="NCBI Taxonomy" id="117018"/>
    <lineage>
        <taxon>Eukaryota</taxon>
        <taxon>Fungi</taxon>
        <taxon>Dikarya</taxon>
        <taxon>Basidiomycota</taxon>
        <taxon>Agaricomycotina</taxon>
        <taxon>Agaricomycetes</taxon>
        <taxon>Agaricomycetidae</taxon>
        <taxon>Agaricales</taxon>
        <taxon>Tricholomatineae</taxon>
        <taxon>Lyophyllaceae</taxon>
        <taxon>Asterophora</taxon>
    </lineage>
</organism>
<evidence type="ECO:0000256" key="1">
    <source>
        <dbReference type="ARBA" id="ARBA00023242"/>
    </source>
</evidence>
<name>A0A9P7KCC0_9AGAR</name>
<dbReference type="GO" id="GO:0044027">
    <property type="term" value="P:negative regulation of gene expression via chromosomal CpG island methylation"/>
    <property type="evidence" value="ECO:0007669"/>
    <property type="project" value="TreeGrafter"/>
</dbReference>
<evidence type="ECO:0000313" key="6">
    <source>
        <dbReference type="Proteomes" id="UP000775547"/>
    </source>
</evidence>
<dbReference type="Proteomes" id="UP000775547">
    <property type="component" value="Unassembled WGS sequence"/>
</dbReference>
<reference evidence="5" key="2">
    <citation type="submission" date="2021-10" db="EMBL/GenBank/DDBJ databases">
        <title>Phylogenomics reveals ancestral predisposition of the termite-cultivated fungus Termitomyces towards a domesticated lifestyle.</title>
        <authorList>
            <person name="Auxier B."/>
            <person name="Grum-Grzhimaylo A."/>
            <person name="Cardenas M.E."/>
            <person name="Lodge J.D."/>
            <person name="Laessoe T."/>
            <person name="Pedersen O."/>
            <person name="Smith M.E."/>
            <person name="Kuyper T.W."/>
            <person name="Franco-Molano E.A."/>
            <person name="Baroni T.J."/>
            <person name="Aanen D.K."/>
        </authorList>
    </citation>
    <scope>NUCLEOTIDE SEQUENCE</scope>
    <source>
        <strain evidence="5">AP01</strain>
        <tissue evidence="5">Mycelium</tissue>
    </source>
</reference>
<evidence type="ECO:0000259" key="4">
    <source>
        <dbReference type="PROSITE" id="PS51015"/>
    </source>
</evidence>
<dbReference type="SUPFAM" id="SSF88697">
    <property type="entry name" value="PUA domain-like"/>
    <property type="match status" value="1"/>
</dbReference>